<dbReference type="EMBL" id="WHOE01000030">
    <property type="protein sequence ID" value="MPW14386.1"/>
    <property type="molecule type" value="Genomic_DNA"/>
</dbReference>
<dbReference type="AlphaFoldDB" id="A0A6A7K1S9"/>
<organism evidence="2 3">
    <name type="scientific">Lactobacillus helveticus</name>
    <name type="common">Lactobacillus suntoryeus</name>
    <dbReference type="NCBI Taxonomy" id="1587"/>
    <lineage>
        <taxon>Bacteria</taxon>
        <taxon>Bacillati</taxon>
        <taxon>Bacillota</taxon>
        <taxon>Bacilli</taxon>
        <taxon>Lactobacillales</taxon>
        <taxon>Lactobacillaceae</taxon>
        <taxon>Lactobacillus</taxon>
    </lineage>
</organism>
<sequence>MKKNKLVKIIGSISLVSALALTGTAITSNNENTVVAASSTIKIDRTKAVKIFKQKYKSAKISKISLERNNGRLRLRS</sequence>
<keyword evidence="1" id="KW-0732">Signal</keyword>
<protein>
    <submittedName>
        <fullName evidence="2">Uncharacterized protein</fullName>
    </submittedName>
</protein>
<evidence type="ECO:0000256" key="1">
    <source>
        <dbReference type="SAM" id="SignalP"/>
    </source>
</evidence>
<dbReference type="Gene3D" id="3.10.450.40">
    <property type="match status" value="1"/>
</dbReference>
<accession>A0A6A7K1S9</accession>
<gene>
    <name evidence="2" type="ORF">GDZ32_05205</name>
</gene>
<evidence type="ECO:0000313" key="2">
    <source>
        <dbReference type="EMBL" id="MPW14386.1"/>
    </source>
</evidence>
<dbReference type="Proteomes" id="UP000430466">
    <property type="component" value="Unassembled WGS sequence"/>
</dbReference>
<reference evidence="2 3" key="1">
    <citation type="submission" date="2019-10" db="EMBL/GenBank/DDBJ databases">
        <title>Draft genome sequences of Lactobacillus strains.</title>
        <authorList>
            <person name="Cho G.-S."/>
            <person name="Fagbemigun O."/>
            <person name="Brinks E."/>
            <person name="Franz C.M.A.P."/>
        </authorList>
    </citation>
    <scope>NUCLEOTIDE SEQUENCE [LARGE SCALE GENOMIC DNA]</scope>
    <source>
        <strain evidence="2 3">313</strain>
    </source>
</reference>
<evidence type="ECO:0000313" key="3">
    <source>
        <dbReference type="Proteomes" id="UP000430466"/>
    </source>
</evidence>
<name>A0A6A7K1S9_LACHE</name>
<feature type="chain" id="PRO_5039422495" evidence="1">
    <location>
        <begin position="21"/>
        <end position="77"/>
    </location>
</feature>
<feature type="signal peptide" evidence="1">
    <location>
        <begin position="1"/>
        <end position="20"/>
    </location>
</feature>
<proteinExistence type="predicted"/>
<comment type="caution">
    <text evidence="2">The sequence shown here is derived from an EMBL/GenBank/DDBJ whole genome shotgun (WGS) entry which is preliminary data.</text>
</comment>
<dbReference type="RefSeq" id="WP_152723903.1">
    <property type="nucleotide sequence ID" value="NZ_WHOE01000030.1"/>
</dbReference>